<dbReference type="SUPFAM" id="SSF48150">
    <property type="entry name" value="DNA-glycosylase"/>
    <property type="match status" value="1"/>
</dbReference>
<comment type="caution">
    <text evidence="15">The sequence shown here is derived from an EMBL/GenBank/DDBJ whole genome shotgun (WGS) entry which is preliminary data.</text>
</comment>
<dbReference type="InterPro" id="IPR004036">
    <property type="entry name" value="Endonuclease-III-like_CS2"/>
</dbReference>
<evidence type="ECO:0000256" key="5">
    <source>
        <dbReference type="ARBA" id="ARBA00022023"/>
    </source>
</evidence>
<keyword evidence="16" id="KW-1185">Reference proteome</keyword>
<dbReference type="Pfam" id="PF10576">
    <property type="entry name" value="EndIII_4Fe-2S"/>
    <property type="match status" value="1"/>
</dbReference>
<comment type="cofactor">
    <cofactor evidence="2">
        <name>[4Fe-4S] cluster</name>
        <dbReference type="ChEBI" id="CHEBI:49883"/>
    </cofactor>
</comment>
<evidence type="ECO:0000256" key="7">
    <source>
        <dbReference type="ARBA" id="ARBA00022723"/>
    </source>
</evidence>
<evidence type="ECO:0000256" key="9">
    <source>
        <dbReference type="ARBA" id="ARBA00022801"/>
    </source>
</evidence>
<evidence type="ECO:0000256" key="8">
    <source>
        <dbReference type="ARBA" id="ARBA00022763"/>
    </source>
</evidence>
<dbReference type="Pfam" id="PF00730">
    <property type="entry name" value="HhH-GPD"/>
    <property type="match status" value="1"/>
</dbReference>
<dbReference type="InterPro" id="IPR000445">
    <property type="entry name" value="HhH_motif"/>
</dbReference>
<dbReference type="EC" id="3.2.2.31" evidence="4"/>
<keyword evidence="13" id="KW-0326">Glycosidase</keyword>
<evidence type="ECO:0000313" key="16">
    <source>
        <dbReference type="Proteomes" id="UP001524318"/>
    </source>
</evidence>
<dbReference type="InterPro" id="IPR003651">
    <property type="entry name" value="Endonuclease3_FeS-loop_motif"/>
</dbReference>
<organism evidence="15 16">
    <name type="scientific">Pseudarthrobacter humi</name>
    <dbReference type="NCBI Taxonomy" id="2952523"/>
    <lineage>
        <taxon>Bacteria</taxon>
        <taxon>Bacillati</taxon>
        <taxon>Actinomycetota</taxon>
        <taxon>Actinomycetes</taxon>
        <taxon>Micrococcales</taxon>
        <taxon>Micrococcaceae</taxon>
        <taxon>Pseudarthrobacter</taxon>
    </lineage>
</organism>
<keyword evidence="8" id="KW-0227">DNA damage</keyword>
<dbReference type="PANTHER" id="PTHR42944:SF1">
    <property type="entry name" value="ADENINE DNA GLYCOSYLASE"/>
    <property type="match status" value="1"/>
</dbReference>
<evidence type="ECO:0000256" key="1">
    <source>
        <dbReference type="ARBA" id="ARBA00000843"/>
    </source>
</evidence>
<dbReference type="InterPro" id="IPR023170">
    <property type="entry name" value="HhH_base_excis_C"/>
</dbReference>
<keyword evidence="9" id="KW-0378">Hydrolase</keyword>
<keyword evidence="12" id="KW-0234">DNA repair</keyword>
<evidence type="ECO:0000256" key="12">
    <source>
        <dbReference type="ARBA" id="ARBA00023204"/>
    </source>
</evidence>
<evidence type="ECO:0000313" key="15">
    <source>
        <dbReference type="EMBL" id="MCP8999631.1"/>
    </source>
</evidence>
<dbReference type="InterPro" id="IPR011257">
    <property type="entry name" value="DNA_glycosylase"/>
</dbReference>
<comment type="catalytic activity">
    <reaction evidence="1">
        <text>Hydrolyzes free adenine bases from 7,8-dihydro-8-oxoguanine:adenine mismatched double-stranded DNA, leaving an apurinic site.</text>
        <dbReference type="EC" id="3.2.2.31"/>
    </reaction>
</comment>
<dbReference type="PROSITE" id="PS01155">
    <property type="entry name" value="ENDONUCLEASE_III_2"/>
    <property type="match status" value="1"/>
</dbReference>
<gene>
    <name evidence="15" type="ORF">NFC73_07785</name>
</gene>
<reference evidence="15 16" key="1">
    <citation type="submission" date="2022-06" db="EMBL/GenBank/DDBJ databases">
        <title>Pseudarthrobacter sp. strain RMG13 Genome sequencing and assembly.</title>
        <authorList>
            <person name="Kim I."/>
        </authorList>
    </citation>
    <scope>NUCLEOTIDE SEQUENCE [LARGE SCALE GENOMIC DNA]</scope>
    <source>
        <strain evidence="15 16">RMG13</strain>
    </source>
</reference>
<proteinExistence type="inferred from homology"/>
<dbReference type="PANTHER" id="PTHR42944">
    <property type="entry name" value="ADENINE DNA GLYCOSYLASE"/>
    <property type="match status" value="1"/>
</dbReference>
<name>A0ABT1LNC1_9MICC</name>
<dbReference type="CDD" id="cd00056">
    <property type="entry name" value="ENDO3c"/>
    <property type="match status" value="1"/>
</dbReference>
<evidence type="ECO:0000256" key="10">
    <source>
        <dbReference type="ARBA" id="ARBA00023004"/>
    </source>
</evidence>
<evidence type="ECO:0000256" key="6">
    <source>
        <dbReference type="ARBA" id="ARBA00022485"/>
    </source>
</evidence>
<dbReference type="InterPro" id="IPR044298">
    <property type="entry name" value="MIG/MutY"/>
</dbReference>
<dbReference type="InterPro" id="IPR003265">
    <property type="entry name" value="HhH-GPD_domain"/>
</dbReference>
<accession>A0ABT1LNC1</accession>
<dbReference type="Pfam" id="PF00633">
    <property type="entry name" value="HHH"/>
    <property type="match status" value="1"/>
</dbReference>
<dbReference type="SMART" id="SM00478">
    <property type="entry name" value="ENDO3c"/>
    <property type="match status" value="1"/>
</dbReference>
<sequence>MAQFGADDLRPDQLAALHRRITGWFAETARDLPWRERHCSPWGVLVSEIMLQQTPVVRVLPVWREWLERWPTPAALAGEPAGEAVRSWGRLGYPRRALRLHSAAAAIVRDHGGSVPGNYTELLALPGVGSYTAAAVAAFAFGRRETVVDTNIRRVHARLVSGVALPSPSLNAAEMRLAAELLPDDVGTSVHWNAAVMELGALVCTARAPKCADCPVRDSCAWLAAGEPPPSYVPKGQAWHGTDRQVRGAVMAVLRLADAPVPAEMFQREPADLGFAADGIGVPLSALHRLNSAPEQLERAMAGLLGDGLAELHQGGYRLPA</sequence>
<keyword evidence="6" id="KW-0004">4Fe-4S</keyword>
<evidence type="ECO:0000259" key="14">
    <source>
        <dbReference type="SMART" id="SM00478"/>
    </source>
</evidence>
<dbReference type="Proteomes" id="UP001524318">
    <property type="component" value="Unassembled WGS sequence"/>
</dbReference>
<evidence type="ECO:0000256" key="3">
    <source>
        <dbReference type="ARBA" id="ARBA00008343"/>
    </source>
</evidence>
<dbReference type="EMBL" id="JANCLV010000004">
    <property type="protein sequence ID" value="MCP8999631.1"/>
    <property type="molecule type" value="Genomic_DNA"/>
</dbReference>
<evidence type="ECO:0000256" key="2">
    <source>
        <dbReference type="ARBA" id="ARBA00001966"/>
    </source>
</evidence>
<dbReference type="RefSeq" id="WP_254749060.1">
    <property type="nucleotide sequence ID" value="NZ_JANCLV010000004.1"/>
</dbReference>
<evidence type="ECO:0000256" key="13">
    <source>
        <dbReference type="ARBA" id="ARBA00023295"/>
    </source>
</evidence>
<dbReference type="Gene3D" id="1.10.340.30">
    <property type="entry name" value="Hypothetical protein, domain 2"/>
    <property type="match status" value="1"/>
</dbReference>
<feature type="domain" description="HhH-GPD" evidence="14">
    <location>
        <begin position="50"/>
        <end position="202"/>
    </location>
</feature>
<dbReference type="Gene3D" id="1.10.1670.10">
    <property type="entry name" value="Helix-hairpin-Helix base-excision DNA repair enzymes (C-terminal)"/>
    <property type="match status" value="1"/>
</dbReference>
<keyword evidence="7" id="KW-0479">Metal-binding</keyword>
<keyword evidence="10" id="KW-0408">Iron</keyword>
<comment type="similarity">
    <text evidence="3">Belongs to the Nth/MutY family.</text>
</comment>
<evidence type="ECO:0000256" key="11">
    <source>
        <dbReference type="ARBA" id="ARBA00023014"/>
    </source>
</evidence>
<evidence type="ECO:0000256" key="4">
    <source>
        <dbReference type="ARBA" id="ARBA00012045"/>
    </source>
</evidence>
<protein>
    <recommendedName>
        <fullName evidence="5">Adenine DNA glycosylase</fullName>
        <ecNumber evidence="4">3.2.2.31</ecNumber>
    </recommendedName>
</protein>
<keyword evidence="11" id="KW-0411">Iron-sulfur</keyword>